<evidence type="ECO:0000256" key="6">
    <source>
        <dbReference type="ARBA" id="ARBA00022692"/>
    </source>
</evidence>
<comment type="caution">
    <text evidence="15">The sequence shown here is derived from an EMBL/GenBank/DDBJ whole genome shotgun (WGS) entry which is preliminary data.</text>
</comment>
<keyword evidence="8" id="KW-0378">Hydrolase</keyword>
<dbReference type="EMBL" id="WHYR01000034">
    <property type="protein sequence ID" value="MQL52983.1"/>
    <property type="molecule type" value="Genomic_DNA"/>
</dbReference>
<dbReference type="Proteomes" id="UP000441717">
    <property type="component" value="Unassembled WGS sequence"/>
</dbReference>
<evidence type="ECO:0000256" key="8">
    <source>
        <dbReference type="ARBA" id="ARBA00022801"/>
    </source>
</evidence>
<keyword evidence="9" id="KW-0862">Zinc</keyword>
<evidence type="ECO:0000256" key="11">
    <source>
        <dbReference type="ARBA" id="ARBA00023049"/>
    </source>
</evidence>
<dbReference type="PANTHER" id="PTHR35864:SF1">
    <property type="entry name" value="ZINC METALLOPROTEASE YWHC-RELATED"/>
    <property type="match status" value="1"/>
</dbReference>
<evidence type="ECO:0000256" key="10">
    <source>
        <dbReference type="ARBA" id="ARBA00022989"/>
    </source>
</evidence>
<dbReference type="InterPro" id="IPR008915">
    <property type="entry name" value="Peptidase_M50"/>
</dbReference>
<evidence type="ECO:0000256" key="1">
    <source>
        <dbReference type="ARBA" id="ARBA00001947"/>
    </source>
</evidence>
<dbReference type="GO" id="GO:0008237">
    <property type="term" value="F:metallopeptidase activity"/>
    <property type="evidence" value="ECO:0007669"/>
    <property type="project" value="UniProtKB-KW"/>
</dbReference>
<protein>
    <submittedName>
        <fullName evidence="15">Site-2 protease family protein</fullName>
    </submittedName>
</protein>
<dbReference type="InterPro" id="IPR044537">
    <property type="entry name" value="Rip2-like"/>
</dbReference>
<evidence type="ECO:0000256" key="13">
    <source>
        <dbReference type="SAM" id="Phobius"/>
    </source>
</evidence>
<keyword evidence="5 15" id="KW-0645">Protease</keyword>
<gene>
    <name evidence="15" type="ORF">GFC01_12070</name>
</gene>
<name>A0A6N7ITU8_9FIRM</name>
<keyword evidence="4" id="KW-1003">Cell membrane</keyword>
<proteinExistence type="inferred from homology"/>
<keyword evidence="10 13" id="KW-1133">Transmembrane helix</keyword>
<dbReference type="GO" id="GO:0005886">
    <property type="term" value="C:plasma membrane"/>
    <property type="evidence" value="ECO:0007669"/>
    <property type="project" value="UniProtKB-SubCell"/>
</dbReference>
<comment type="subcellular location">
    <subcellularLocation>
        <location evidence="2">Cell membrane</location>
        <topology evidence="2">Multi-pass membrane protein</topology>
    </subcellularLocation>
</comment>
<comment type="similarity">
    <text evidence="3">Belongs to the peptidase M50B family.</text>
</comment>
<comment type="cofactor">
    <cofactor evidence="1">
        <name>Zn(2+)</name>
        <dbReference type="ChEBI" id="CHEBI:29105"/>
    </cofactor>
</comment>
<evidence type="ECO:0000256" key="12">
    <source>
        <dbReference type="ARBA" id="ARBA00023136"/>
    </source>
</evidence>
<dbReference type="InterPro" id="IPR052348">
    <property type="entry name" value="Metallopeptidase_M50B"/>
</dbReference>
<organism evidence="15 16">
    <name type="scientific">Desulfofundulus thermobenzoicus</name>
    <dbReference type="NCBI Taxonomy" id="29376"/>
    <lineage>
        <taxon>Bacteria</taxon>
        <taxon>Bacillati</taxon>
        <taxon>Bacillota</taxon>
        <taxon>Clostridia</taxon>
        <taxon>Eubacteriales</taxon>
        <taxon>Peptococcaceae</taxon>
        <taxon>Desulfofundulus</taxon>
    </lineage>
</organism>
<evidence type="ECO:0000259" key="14">
    <source>
        <dbReference type="Pfam" id="PF02163"/>
    </source>
</evidence>
<dbReference type="GO" id="GO:0046872">
    <property type="term" value="F:metal ion binding"/>
    <property type="evidence" value="ECO:0007669"/>
    <property type="project" value="UniProtKB-KW"/>
</dbReference>
<dbReference type="CDD" id="cd06158">
    <property type="entry name" value="S2P-M50_like_1"/>
    <property type="match status" value="1"/>
</dbReference>
<feature type="domain" description="Peptidase M50" evidence="14">
    <location>
        <begin position="126"/>
        <end position="162"/>
    </location>
</feature>
<feature type="transmembrane region" description="Helical" evidence="13">
    <location>
        <begin position="164"/>
        <end position="185"/>
    </location>
</feature>
<evidence type="ECO:0000313" key="15">
    <source>
        <dbReference type="EMBL" id="MQL52983.1"/>
    </source>
</evidence>
<feature type="transmembrane region" description="Helical" evidence="13">
    <location>
        <begin position="51"/>
        <end position="70"/>
    </location>
</feature>
<dbReference type="AlphaFoldDB" id="A0A6N7ITU8"/>
<evidence type="ECO:0000256" key="5">
    <source>
        <dbReference type="ARBA" id="ARBA00022670"/>
    </source>
</evidence>
<reference evidence="15 16" key="1">
    <citation type="submission" date="2019-10" db="EMBL/GenBank/DDBJ databases">
        <title>Comparative genomics of sulfur disproportionating microorganisms.</title>
        <authorList>
            <person name="Ward L.M."/>
            <person name="Bertran E."/>
            <person name="Johnston D."/>
        </authorList>
    </citation>
    <scope>NUCLEOTIDE SEQUENCE [LARGE SCALE GENOMIC DNA]</scope>
    <source>
        <strain evidence="15 16">DSM 14055</strain>
    </source>
</reference>
<feature type="transmembrane region" description="Helical" evidence="13">
    <location>
        <begin position="12"/>
        <end position="31"/>
    </location>
</feature>
<dbReference type="GO" id="GO:0006508">
    <property type="term" value="P:proteolysis"/>
    <property type="evidence" value="ECO:0007669"/>
    <property type="project" value="UniProtKB-KW"/>
</dbReference>
<keyword evidence="12 13" id="KW-0472">Membrane</keyword>
<dbReference type="Pfam" id="PF02163">
    <property type="entry name" value="Peptidase_M50"/>
    <property type="match status" value="1"/>
</dbReference>
<evidence type="ECO:0000256" key="3">
    <source>
        <dbReference type="ARBA" id="ARBA00007931"/>
    </source>
</evidence>
<accession>A0A6N7ITU8</accession>
<evidence type="ECO:0000256" key="9">
    <source>
        <dbReference type="ARBA" id="ARBA00022833"/>
    </source>
</evidence>
<feature type="transmembrane region" description="Helical" evidence="13">
    <location>
        <begin position="90"/>
        <end position="117"/>
    </location>
</feature>
<evidence type="ECO:0000313" key="16">
    <source>
        <dbReference type="Proteomes" id="UP000441717"/>
    </source>
</evidence>
<sequence>MLNLPTLYEVGIMLPGIILGLTLHELAHGWTADRLGDHTARYQGRLTLNPLAHVDIIGLILLFVAGFGWAKPVPVNPYNFRGDVRRGMMLVSLAGPAANMLIAVFAAAALGLGAWQLPFGRELVAVIREIIHINVILAVFNLLPIPPLDGSKILAGILPGRQEWLYTLENYGVIILLFLLFTGIIGRVLGWIIIPIYRALIGLATALSTIAF</sequence>
<dbReference type="RefSeq" id="WP_341473949.1">
    <property type="nucleotide sequence ID" value="NZ_WHYR01000034.1"/>
</dbReference>
<keyword evidence="6 13" id="KW-0812">Transmembrane</keyword>
<evidence type="ECO:0000256" key="2">
    <source>
        <dbReference type="ARBA" id="ARBA00004651"/>
    </source>
</evidence>
<keyword evidence="16" id="KW-1185">Reference proteome</keyword>
<keyword evidence="7" id="KW-0479">Metal-binding</keyword>
<evidence type="ECO:0000256" key="4">
    <source>
        <dbReference type="ARBA" id="ARBA00022475"/>
    </source>
</evidence>
<evidence type="ECO:0000256" key="7">
    <source>
        <dbReference type="ARBA" id="ARBA00022723"/>
    </source>
</evidence>
<dbReference type="PANTHER" id="PTHR35864">
    <property type="entry name" value="ZINC METALLOPROTEASE MJ0611-RELATED"/>
    <property type="match status" value="1"/>
</dbReference>
<keyword evidence="11" id="KW-0482">Metalloprotease</keyword>
<feature type="transmembrane region" description="Helical" evidence="13">
    <location>
        <begin position="123"/>
        <end position="143"/>
    </location>
</feature>